<evidence type="ECO:0000256" key="1">
    <source>
        <dbReference type="SAM" id="MobiDB-lite"/>
    </source>
</evidence>
<feature type="region of interest" description="Disordered" evidence="1">
    <location>
        <begin position="116"/>
        <end position="152"/>
    </location>
</feature>
<feature type="compositionally biased region" description="Polar residues" evidence="1">
    <location>
        <begin position="116"/>
        <end position="125"/>
    </location>
</feature>
<dbReference type="OrthoDB" id="6228405at2"/>
<keyword evidence="2" id="KW-0812">Transmembrane</keyword>
<keyword evidence="4" id="KW-1185">Reference proteome</keyword>
<dbReference type="EMBL" id="RBXL01000001">
    <property type="protein sequence ID" value="RKT46170.1"/>
    <property type="molecule type" value="Genomic_DNA"/>
</dbReference>
<sequence length="152" mass="16235">MADLLHPAAIHHLPPFVTAPGQTDVLFVAMAIFVLLAVIGVGIFYLKLHSLPERMAHRGQKMQFQIVAVLGLLALFTHNHAFWVAGLLLALVPLPDFGTPLSSIARSLDRIAANSGPETSATLAQRVSPPAPTPEQTGLQPTAERPAAQREA</sequence>
<protein>
    <submittedName>
        <fullName evidence="3">Uncharacterized protein</fullName>
    </submittedName>
</protein>
<keyword evidence="2" id="KW-1133">Transmembrane helix</keyword>
<reference evidence="3 4" key="1">
    <citation type="submission" date="2018-10" db="EMBL/GenBank/DDBJ databases">
        <title>Genomic Encyclopedia of Archaeal and Bacterial Type Strains, Phase II (KMG-II): from individual species to whole genera.</title>
        <authorList>
            <person name="Goeker M."/>
        </authorList>
    </citation>
    <scope>NUCLEOTIDE SEQUENCE [LARGE SCALE GENOMIC DNA]</scope>
    <source>
        <strain evidence="3 4">DSM 235</strain>
    </source>
</reference>
<evidence type="ECO:0000313" key="3">
    <source>
        <dbReference type="EMBL" id="RKT46170.1"/>
    </source>
</evidence>
<feature type="transmembrane region" description="Helical" evidence="2">
    <location>
        <begin position="25"/>
        <end position="46"/>
    </location>
</feature>
<name>A0A495VBL1_9GAMM</name>
<dbReference type="RefSeq" id="WP_120799999.1">
    <property type="nucleotide sequence ID" value="NZ_RBXL01000001.1"/>
</dbReference>
<organism evidence="3 4">
    <name type="scientific">Thiocapsa rosea</name>
    <dbReference type="NCBI Taxonomy" id="69360"/>
    <lineage>
        <taxon>Bacteria</taxon>
        <taxon>Pseudomonadati</taxon>
        <taxon>Pseudomonadota</taxon>
        <taxon>Gammaproteobacteria</taxon>
        <taxon>Chromatiales</taxon>
        <taxon>Chromatiaceae</taxon>
        <taxon>Thiocapsa</taxon>
    </lineage>
</organism>
<evidence type="ECO:0000256" key="2">
    <source>
        <dbReference type="SAM" id="Phobius"/>
    </source>
</evidence>
<dbReference type="Proteomes" id="UP000274556">
    <property type="component" value="Unassembled WGS sequence"/>
</dbReference>
<keyword evidence="2" id="KW-0472">Membrane</keyword>
<evidence type="ECO:0000313" key="4">
    <source>
        <dbReference type="Proteomes" id="UP000274556"/>
    </source>
</evidence>
<proteinExistence type="predicted"/>
<feature type="transmembrane region" description="Helical" evidence="2">
    <location>
        <begin position="67"/>
        <end position="92"/>
    </location>
</feature>
<accession>A0A495VBL1</accession>
<comment type="caution">
    <text evidence="3">The sequence shown here is derived from an EMBL/GenBank/DDBJ whole genome shotgun (WGS) entry which is preliminary data.</text>
</comment>
<gene>
    <name evidence="3" type="ORF">BDD21_3670</name>
</gene>
<dbReference type="AlphaFoldDB" id="A0A495VBL1"/>